<dbReference type="PANTHER" id="PTHR30373:SF8">
    <property type="entry name" value="BLL7265 PROTEIN"/>
    <property type="match status" value="1"/>
</dbReference>
<evidence type="ECO:0000256" key="1">
    <source>
        <dbReference type="SAM" id="Phobius"/>
    </source>
</evidence>
<reference evidence="2 3" key="1">
    <citation type="submission" date="2024-06" db="EMBL/GenBank/DDBJ databases">
        <title>Genomic Encyclopedia of Type Strains, Phase IV (KMG-IV): sequencing the most valuable type-strain genomes for metagenomic binning, comparative biology and taxonomic classification.</title>
        <authorList>
            <person name="Goeker M."/>
        </authorList>
    </citation>
    <scope>NUCLEOTIDE SEQUENCE [LARGE SCALE GENOMIC DNA]</scope>
    <source>
        <strain evidence="2 3">DSM 21331</strain>
    </source>
</reference>
<dbReference type="PANTHER" id="PTHR30373">
    <property type="entry name" value="UPF0603 PROTEIN YGCG"/>
    <property type="match status" value="1"/>
</dbReference>
<feature type="transmembrane region" description="Helical" evidence="1">
    <location>
        <begin position="68"/>
        <end position="88"/>
    </location>
</feature>
<feature type="transmembrane region" description="Helical" evidence="1">
    <location>
        <begin position="42"/>
        <end position="62"/>
    </location>
</feature>
<keyword evidence="1" id="KW-1133">Transmembrane helix</keyword>
<dbReference type="Proteomes" id="UP001549145">
    <property type="component" value="Unassembled WGS sequence"/>
</dbReference>
<accession>A0ABV2LC27</accession>
<keyword evidence="3" id="KW-1185">Reference proteome</keyword>
<protein>
    <submittedName>
        <fullName evidence="2">Membrane protein</fullName>
    </submittedName>
</protein>
<organism evidence="2 3">
    <name type="scientific">Methylobacterium goesingense</name>
    <dbReference type="NCBI Taxonomy" id="243690"/>
    <lineage>
        <taxon>Bacteria</taxon>
        <taxon>Pseudomonadati</taxon>
        <taxon>Pseudomonadota</taxon>
        <taxon>Alphaproteobacteria</taxon>
        <taxon>Hyphomicrobiales</taxon>
        <taxon>Methylobacteriaceae</taxon>
        <taxon>Methylobacterium</taxon>
    </lineage>
</organism>
<name>A0ABV2LC27_9HYPH</name>
<keyword evidence="1" id="KW-0812">Transmembrane</keyword>
<evidence type="ECO:0000313" key="2">
    <source>
        <dbReference type="EMBL" id="MET3694882.1"/>
    </source>
</evidence>
<dbReference type="EMBL" id="JBEPMM010000019">
    <property type="protein sequence ID" value="MET3694882.1"/>
    <property type="molecule type" value="Genomic_DNA"/>
</dbReference>
<evidence type="ECO:0000313" key="3">
    <source>
        <dbReference type="Proteomes" id="UP001549145"/>
    </source>
</evidence>
<keyword evidence="1" id="KW-0472">Membrane</keyword>
<dbReference type="Gene3D" id="3.10.310.50">
    <property type="match status" value="1"/>
</dbReference>
<sequence length="210" mass="21892">MTGEARELLSREARERVAEAIRRAEAGTAGEIVVLVSARAGLYRSAPLLLALACGLVAPWPLILLTPWSAATIALAQAGLVLIAILAFSHPRARLALVPGAIRRARAHEAAQREFCARGLIQTPGRTGVLIYLARAEGHAEIVADRGVAAHVPSEAWVGAIDPLLAALRRGEAERGLIAAVEAVGTILARALPAEAAPVDALSNRVILSG</sequence>
<gene>
    <name evidence="2" type="ORF">ABID43_004445</name>
</gene>
<comment type="caution">
    <text evidence="2">The sequence shown here is derived from an EMBL/GenBank/DDBJ whole genome shotgun (WGS) entry which is preliminary data.</text>
</comment>
<proteinExistence type="predicted"/>
<dbReference type="RefSeq" id="WP_238275627.1">
    <property type="nucleotide sequence ID" value="NZ_BPQL01000009.1"/>
</dbReference>